<evidence type="ECO:0000313" key="2">
    <source>
        <dbReference type="EMBL" id="CZR52591.1"/>
    </source>
</evidence>
<keyword evidence="3" id="KW-1185">Reference proteome</keyword>
<dbReference type="Proteomes" id="UP000184330">
    <property type="component" value="Unassembled WGS sequence"/>
</dbReference>
<feature type="compositionally biased region" description="Polar residues" evidence="1">
    <location>
        <begin position="38"/>
        <end position="47"/>
    </location>
</feature>
<accession>A0A1L7WIJ4</accession>
<protein>
    <submittedName>
        <fullName evidence="2">Uncharacterized protein</fullName>
    </submittedName>
</protein>
<evidence type="ECO:0000256" key="1">
    <source>
        <dbReference type="SAM" id="MobiDB-lite"/>
    </source>
</evidence>
<feature type="region of interest" description="Disordered" evidence="1">
    <location>
        <begin position="38"/>
        <end position="60"/>
    </location>
</feature>
<proteinExistence type="predicted"/>
<gene>
    <name evidence="2" type="ORF">PAC_02468</name>
</gene>
<dbReference type="AlphaFoldDB" id="A0A1L7WIJ4"/>
<dbReference type="EMBL" id="FJOG01000003">
    <property type="protein sequence ID" value="CZR52591.1"/>
    <property type="molecule type" value="Genomic_DNA"/>
</dbReference>
<evidence type="ECO:0000313" key="3">
    <source>
        <dbReference type="Proteomes" id="UP000184330"/>
    </source>
</evidence>
<name>A0A1L7WIJ4_9HELO</name>
<organism evidence="2 3">
    <name type="scientific">Phialocephala subalpina</name>
    <dbReference type="NCBI Taxonomy" id="576137"/>
    <lineage>
        <taxon>Eukaryota</taxon>
        <taxon>Fungi</taxon>
        <taxon>Dikarya</taxon>
        <taxon>Ascomycota</taxon>
        <taxon>Pezizomycotina</taxon>
        <taxon>Leotiomycetes</taxon>
        <taxon>Helotiales</taxon>
        <taxon>Mollisiaceae</taxon>
        <taxon>Phialocephala</taxon>
        <taxon>Phialocephala fortinii species complex</taxon>
    </lineage>
</organism>
<sequence>MTSSDTLEEGKLTQLKTLKPAELVKFLNVNEQSLQIMASQPSQQSLGATRPTPENGLRIPPPEVRNSIFKYLADHEVLDTYDLPNVLRVVDNTLYKEAFPVFKDVFTIQKYTATTEQIAELKAMSRRQRLSIKHLKLVDPSPANLTNSWPPYFDLRGNPITAFNTIVNLEFELLPCGRSDCNHDFCWAGVSVPNVAVRDDLHTHIFRASWGKCKKFTLTLPVVEGDCPKREAQVKYYNAEVFKTEGQKQAMDEGATKEVYIWGATGRDQASLG</sequence>
<reference evidence="2 3" key="1">
    <citation type="submission" date="2016-03" db="EMBL/GenBank/DDBJ databases">
        <authorList>
            <person name="Ploux O."/>
        </authorList>
    </citation>
    <scope>NUCLEOTIDE SEQUENCE [LARGE SCALE GENOMIC DNA]</scope>
    <source>
        <strain evidence="2 3">UAMH 11012</strain>
    </source>
</reference>